<dbReference type="Proteomes" id="UP001530377">
    <property type="component" value="Unassembled WGS sequence"/>
</dbReference>
<evidence type="ECO:0000259" key="2">
    <source>
        <dbReference type="Pfam" id="PF20710"/>
    </source>
</evidence>
<accession>A0ABD3R2Q7</accession>
<organism evidence="3 4">
    <name type="scientific">Cyclostephanos tholiformis</name>
    <dbReference type="NCBI Taxonomy" id="382380"/>
    <lineage>
        <taxon>Eukaryota</taxon>
        <taxon>Sar</taxon>
        <taxon>Stramenopiles</taxon>
        <taxon>Ochrophyta</taxon>
        <taxon>Bacillariophyta</taxon>
        <taxon>Coscinodiscophyceae</taxon>
        <taxon>Thalassiosirophycidae</taxon>
        <taxon>Stephanodiscales</taxon>
        <taxon>Stephanodiscaceae</taxon>
        <taxon>Cyclostephanos</taxon>
    </lineage>
</organism>
<feature type="compositionally biased region" description="Polar residues" evidence="1">
    <location>
        <begin position="431"/>
        <end position="467"/>
    </location>
</feature>
<proteinExistence type="predicted"/>
<dbReference type="AlphaFoldDB" id="A0ABD3R2Q7"/>
<evidence type="ECO:0000313" key="3">
    <source>
        <dbReference type="EMBL" id="KAL3806923.1"/>
    </source>
</evidence>
<feature type="domain" description="DUF6824" evidence="2">
    <location>
        <begin position="83"/>
        <end position="126"/>
    </location>
</feature>
<dbReference type="InterPro" id="IPR049227">
    <property type="entry name" value="DUF6824"/>
</dbReference>
<sequence length="508" mass="55193">MSMNPNEYYYTSHRPGGGSNPEAAPSPTHLPHEVASSSPQPRYAVLGGRGIITSATERDVLNGRGQGVQRHPGNVKYRTLVFVNKGIVAAVRSVGGRFLDLDERTGIYEDIGDKKATEKTSQALREGQTQIRKKIYTDECAAAAFVGSAHGGGKPSSNDGSPPAHFQNVISSEGYFGFSVQVLETLYKAEENESAMYNEYEKDTTSVASTTLDSSSAHGNSVAMAKLFGQFQSQRTAAASSSKHVTSIAVARALEQFPGAASQAQQDAPTQREQQPMSSSQHYFTNAETARGRSVLDPSPQAPIGHYNNMSSIGIYEAGIDRGGGEHRPSIEDGRLTNMTLTSMFSINSLRQLLESAQQGESYQPSNRGTIESVLSAEIRDLIQMSKPQLDLVGNLAMDDMDVLVDKEVDRFHKDTMDDRVSDLRFTDMSRWSSDSTESTNHSKNSSMDASTRSSENMSIHTCPSCNKRSRSSMRHCPLSEMKDGGDIASAELLLQLSVDHSGRQQLA</sequence>
<evidence type="ECO:0000313" key="4">
    <source>
        <dbReference type="Proteomes" id="UP001530377"/>
    </source>
</evidence>
<comment type="caution">
    <text evidence="3">The sequence shown here is derived from an EMBL/GenBank/DDBJ whole genome shotgun (WGS) entry which is preliminary data.</text>
</comment>
<reference evidence="3 4" key="1">
    <citation type="submission" date="2024-10" db="EMBL/GenBank/DDBJ databases">
        <title>Updated reference genomes for cyclostephanoid diatoms.</title>
        <authorList>
            <person name="Roberts W.R."/>
            <person name="Alverson A.J."/>
        </authorList>
    </citation>
    <scope>NUCLEOTIDE SEQUENCE [LARGE SCALE GENOMIC DNA]</scope>
    <source>
        <strain evidence="3 4">AJA228-03</strain>
    </source>
</reference>
<feature type="compositionally biased region" description="Polar residues" evidence="1">
    <location>
        <begin position="262"/>
        <end position="280"/>
    </location>
</feature>
<feature type="region of interest" description="Disordered" evidence="1">
    <location>
        <begin position="259"/>
        <end position="280"/>
    </location>
</feature>
<gene>
    <name evidence="3" type="ORF">ACHAXA_000213</name>
</gene>
<evidence type="ECO:0000256" key="1">
    <source>
        <dbReference type="SAM" id="MobiDB-lite"/>
    </source>
</evidence>
<name>A0ABD3R2Q7_9STRA</name>
<keyword evidence="4" id="KW-1185">Reference proteome</keyword>
<protein>
    <recommendedName>
        <fullName evidence="2">DUF6824 domain-containing protein</fullName>
    </recommendedName>
</protein>
<dbReference type="EMBL" id="JALLPB020000703">
    <property type="protein sequence ID" value="KAL3806923.1"/>
    <property type="molecule type" value="Genomic_DNA"/>
</dbReference>
<feature type="region of interest" description="Disordered" evidence="1">
    <location>
        <begin position="1"/>
        <end position="41"/>
    </location>
</feature>
<feature type="region of interest" description="Disordered" evidence="1">
    <location>
        <begin position="431"/>
        <end position="481"/>
    </location>
</feature>
<dbReference type="Pfam" id="PF20710">
    <property type="entry name" value="DUF6824"/>
    <property type="match status" value="1"/>
</dbReference>